<comment type="caution">
    <text evidence="8">The sequence shown here is derived from an EMBL/GenBank/DDBJ whole genome shotgun (WGS) entry which is preliminary data.</text>
</comment>
<feature type="binding site" evidence="7">
    <location>
        <position position="96"/>
    </location>
    <ligand>
        <name>S-adenosyl-L-methionine</name>
        <dbReference type="ChEBI" id="CHEBI:59789"/>
    </ligand>
</feature>
<comment type="catalytic activity">
    <reaction evidence="1 7">
        <text>guanosine(46) in tRNA + S-adenosyl-L-methionine = N(7)-methylguanosine(46) in tRNA + S-adenosyl-L-homocysteine</text>
        <dbReference type="Rhea" id="RHEA:42708"/>
        <dbReference type="Rhea" id="RHEA-COMP:10188"/>
        <dbReference type="Rhea" id="RHEA-COMP:10189"/>
        <dbReference type="ChEBI" id="CHEBI:57856"/>
        <dbReference type="ChEBI" id="CHEBI:59789"/>
        <dbReference type="ChEBI" id="CHEBI:74269"/>
        <dbReference type="ChEBI" id="CHEBI:74480"/>
        <dbReference type="EC" id="2.1.1.33"/>
    </reaction>
</comment>
<dbReference type="InterPro" id="IPR055361">
    <property type="entry name" value="tRNA_methyltr_TrmB_bact"/>
</dbReference>
<accession>A0ABW3PHV9</accession>
<keyword evidence="5 7" id="KW-0949">S-adenosyl-L-methionine</keyword>
<feature type="binding site" evidence="7">
    <location>
        <position position="44"/>
    </location>
    <ligand>
        <name>S-adenosyl-L-methionine</name>
        <dbReference type="ChEBI" id="CHEBI:59789"/>
    </ligand>
</feature>
<comment type="similarity">
    <text evidence="7">Belongs to the class I-like SAM-binding methyltransferase superfamily. TrmB family.</text>
</comment>
<feature type="binding site" evidence="7">
    <location>
        <position position="118"/>
    </location>
    <ligand>
        <name>S-adenosyl-L-methionine</name>
        <dbReference type="ChEBI" id="CHEBI:59789"/>
    </ligand>
</feature>
<feature type="binding site" evidence="7">
    <location>
        <position position="69"/>
    </location>
    <ligand>
        <name>S-adenosyl-L-methionine</name>
        <dbReference type="ChEBI" id="CHEBI:59789"/>
    </ligand>
</feature>
<keyword evidence="4 7" id="KW-0808">Transferase</keyword>
<dbReference type="InterPro" id="IPR029063">
    <property type="entry name" value="SAM-dependent_MTases_sf"/>
</dbReference>
<evidence type="ECO:0000256" key="1">
    <source>
        <dbReference type="ARBA" id="ARBA00000142"/>
    </source>
</evidence>
<gene>
    <name evidence="7 8" type="primary">trmB</name>
    <name evidence="8" type="ORF">ACFQ22_12055</name>
</gene>
<feature type="binding site" evidence="7">
    <location>
        <begin position="192"/>
        <end position="195"/>
    </location>
    <ligand>
        <name>substrate</name>
    </ligand>
</feature>
<evidence type="ECO:0000256" key="6">
    <source>
        <dbReference type="ARBA" id="ARBA00022694"/>
    </source>
</evidence>
<comment type="pathway">
    <text evidence="7">tRNA modification; N(7)-methylguanine-tRNA biosynthesis.</text>
</comment>
<dbReference type="EC" id="2.1.1.33" evidence="7"/>
<feature type="binding site" evidence="7">
    <location>
        <position position="154"/>
    </location>
    <ligand>
        <name>substrate</name>
    </ligand>
</feature>
<dbReference type="NCBIfam" id="TIGR00091">
    <property type="entry name" value="tRNA (guanosine(46)-N7)-methyltransferase TrmB"/>
    <property type="match status" value="1"/>
</dbReference>
<comment type="caution">
    <text evidence="7">Lacks conserved residue(s) required for the propagation of feature annotation.</text>
</comment>
<name>A0ABW3PHV9_9LACO</name>
<organism evidence="8 9">
    <name type="scientific">Lentilactobacillus raoultii</name>
    <dbReference type="NCBI Taxonomy" id="1987503"/>
    <lineage>
        <taxon>Bacteria</taxon>
        <taxon>Bacillati</taxon>
        <taxon>Bacillota</taxon>
        <taxon>Bacilli</taxon>
        <taxon>Lactobacillales</taxon>
        <taxon>Lactobacillaceae</taxon>
        <taxon>Lentilactobacillus</taxon>
    </lineage>
</organism>
<dbReference type="SUPFAM" id="SSF53335">
    <property type="entry name" value="S-adenosyl-L-methionine-dependent methyltransferases"/>
    <property type="match status" value="1"/>
</dbReference>
<dbReference type="HAMAP" id="MF_01057">
    <property type="entry name" value="tRNA_methyltr_TrmB"/>
    <property type="match status" value="1"/>
</dbReference>
<dbReference type="PROSITE" id="PS51625">
    <property type="entry name" value="SAM_MT_TRMB"/>
    <property type="match status" value="1"/>
</dbReference>
<keyword evidence="9" id="KW-1185">Reference proteome</keyword>
<dbReference type="GO" id="GO:0008176">
    <property type="term" value="F:tRNA (guanine(46)-N7)-methyltransferase activity"/>
    <property type="evidence" value="ECO:0007669"/>
    <property type="project" value="UniProtKB-EC"/>
</dbReference>
<dbReference type="InterPro" id="IPR003358">
    <property type="entry name" value="tRNA_(Gua-N-7)_MeTrfase_Trmb"/>
</dbReference>
<dbReference type="PANTHER" id="PTHR23417:SF14">
    <property type="entry name" value="PENTACOTRIPEPTIDE-REPEAT REGION OF PRORP DOMAIN-CONTAINING PROTEIN"/>
    <property type="match status" value="1"/>
</dbReference>
<evidence type="ECO:0000256" key="7">
    <source>
        <dbReference type="HAMAP-Rule" id="MF_01057"/>
    </source>
</evidence>
<evidence type="ECO:0000256" key="2">
    <source>
        <dbReference type="ARBA" id="ARBA00003015"/>
    </source>
</evidence>
<keyword evidence="6 7" id="KW-0819">tRNA processing</keyword>
<feature type="binding site" evidence="7">
    <location>
        <position position="122"/>
    </location>
    <ligand>
        <name>substrate</name>
    </ligand>
</feature>
<dbReference type="Gene3D" id="3.40.50.150">
    <property type="entry name" value="Vaccinia Virus protein VP39"/>
    <property type="match status" value="1"/>
</dbReference>
<dbReference type="EMBL" id="JBHTLH010000042">
    <property type="protein sequence ID" value="MFD1126084.1"/>
    <property type="molecule type" value="Genomic_DNA"/>
</dbReference>
<protein>
    <recommendedName>
        <fullName evidence="7">tRNA (guanine-N(7)-)-methyltransferase</fullName>
        <ecNumber evidence="7">2.1.1.33</ecNumber>
    </recommendedName>
    <alternativeName>
        <fullName evidence="7">tRNA (guanine(46)-N(7))-methyltransferase</fullName>
    </alternativeName>
    <alternativeName>
        <fullName evidence="7">tRNA(m7G46)-methyltransferase</fullName>
    </alternativeName>
</protein>
<evidence type="ECO:0000256" key="5">
    <source>
        <dbReference type="ARBA" id="ARBA00022691"/>
    </source>
</evidence>
<proteinExistence type="inferred from homology"/>
<dbReference type="NCBIfam" id="NF001080">
    <property type="entry name" value="PRK00121.2-2"/>
    <property type="match status" value="1"/>
</dbReference>
<dbReference type="PANTHER" id="PTHR23417">
    <property type="entry name" value="3-DEOXY-D-MANNO-OCTULOSONIC-ACID TRANSFERASE/TRNA GUANINE-N 7 - -METHYLTRANSFERASE"/>
    <property type="match status" value="1"/>
</dbReference>
<reference evidence="9" key="1">
    <citation type="journal article" date="2019" name="Int. J. Syst. Evol. Microbiol.">
        <title>The Global Catalogue of Microorganisms (GCM) 10K type strain sequencing project: providing services to taxonomists for standard genome sequencing and annotation.</title>
        <authorList>
            <consortium name="The Broad Institute Genomics Platform"/>
            <consortium name="The Broad Institute Genome Sequencing Center for Infectious Disease"/>
            <person name="Wu L."/>
            <person name="Ma J."/>
        </authorList>
    </citation>
    <scope>NUCLEOTIDE SEQUENCE [LARGE SCALE GENOMIC DNA]</scope>
    <source>
        <strain evidence="9">CCUG 71848</strain>
    </source>
</reference>
<keyword evidence="3 7" id="KW-0489">Methyltransferase</keyword>
<dbReference type="Proteomes" id="UP001597156">
    <property type="component" value="Unassembled WGS sequence"/>
</dbReference>
<sequence>MRVRNKPWADGYIKAHSDYIVTDPKAWLGKWQTRFEKNQPLDVEVGTGKGQFIIQNAKAHPDINYIGVELQKSVIATALRKFMADPLPNLQFVLTDGANLDEIFLANEIQKIFLNFSDPWPKKRHAKRRLTSPNFLKTYQKVLDPQGKIEFKTDNRGLFEYTLVTMNQFPMVFDDVSLDLHHSPENDTNIETEYEEKFSPNGPIYKLIAHFKS</sequence>
<dbReference type="Pfam" id="PF02390">
    <property type="entry name" value="Methyltransf_4"/>
    <property type="match status" value="1"/>
</dbReference>
<evidence type="ECO:0000256" key="3">
    <source>
        <dbReference type="ARBA" id="ARBA00022603"/>
    </source>
</evidence>
<comment type="function">
    <text evidence="2 7">Catalyzes the formation of N(7)-methylguanine at position 46 (m7G46) in tRNA.</text>
</comment>
<evidence type="ECO:0000313" key="9">
    <source>
        <dbReference type="Proteomes" id="UP001597156"/>
    </source>
</evidence>
<evidence type="ECO:0000256" key="4">
    <source>
        <dbReference type="ARBA" id="ARBA00022679"/>
    </source>
</evidence>
<evidence type="ECO:0000313" key="8">
    <source>
        <dbReference type="EMBL" id="MFD1126084.1"/>
    </source>
</evidence>
<dbReference type="RefSeq" id="WP_121978484.1">
    <property type="nucleotide sequence ID" value="NZ_JBHTLH010000042.1"/>
</dbReference>